<comment type="caution">
    <text evidence="2">The sequence shown here is derived from an EMBL/GenBank/DDBJ whole genome shotgun (WGS) entry which is preliminary data.</text>
</comment>
<proteinExistence type="predicted"/>
<keyword evidence="3" id="KW-1185">Reference proteome</keyword>
<organism evidence="2 3">
    <name type="scientific">Kineococcus aurantiacus</name>
    <dbReference type="NCBI Taxonomy" id="37633"/>
    <lineage>
        <taxon>Bacteria</taxon>
        <taxon>Bacillati</taxon>
        <taxon>Actinomycetota</taxon>
        <taxon>Actinomycetes</taxon>
        <taxon>Kineosporiales</taxon>
        <taxon>Kineosporiaceae</taxon>
        <taxon>Kineococcus</taxon>
    </lineage>
</organism>
<evidence type="ECO:0000313" key="3">
    <source>
        <dbReference type="Proteomes" id="UP000521922"/>
    </source>
</evidence>
<reference evidence="2 3" key="1">
    <citation type="submission" date="2020-07" db="EMBL/GenBank/DDBJ databases">
        <title>Sequencing the genomes of 1000 actinobacteria strains.</title>
        <authorList>
            <person name="Klenk H.-P."/>
        </authorList>
    </citation>
    <scope>NUCLEOTIDE SEQUENCE [LARGE SCALE GENOMIC DNA]</scope>
    <source>
        <strain evidence="2 3">DSM 7487</strain>
    </source>
</reference>
<protein>
    <submittedName>
        <fullName evidence="2">F0F1-type ATP synthase membrane subunit b/b</fullName>
    </submittedName>
</protein>
<sequence>MTDQPRIDPITGARLTDPEVPAATYPPTGVGEQVGATAVQPPSTGTTGAAKEQASEVAGTAKEQASAVAGTAKEQASAVAGTAKEQASAVAGTAKEQASEVAGTAQQGLSEVVGEARDQVGDLLEGLRQQLSEQSDSVRDRLAEFLREAGSELAGMAEAGGRSGYATQVVRQVGDRASAWGAHLDQHDAPALLDQGRSFARRKPGAFILGALVAGVVAGRLTRGGKAHHDATTDTTDVDAAPRHAVEGPVDPAATAALVPSGISTRSTPVTTTPGVPVAPTGTPYAEGVGLPTTDPSGYRP</sequence>
<dbReference type="Proteomes" id="UP000521922">
    <property type="component" value="Unassembled WGS sequence"/>
</dbReference>
<accession>A0A7Y9DM36</accession>
<feature type="region of interest" description="Disordered" evidence="1">
    <location>
        <begin position="1"/>
        <end position="62"/>
    </location>
</feature>
<dbReference type="EMBL" id="JACCBB010000001">
    <property type="protein sequence ID" value="NYD23118.1"/>
    <property type="molecule type" value="Genomic_DNA"/>
</dbReference>
<evidence type="ECO:0000313" key="2">
    <source>
        <dbReference type="EMBL" id="NYD23118.1"/>
    </source>
</evidence>
<feature type="compositionally biased region" description="Low complexity" evidence="1">
    <location>
        <begin position="268"/>
        <end position="284"/>
    </location>
</feature>
<dbReference type="RefSeq" id="WP_179752613.1">
    <property type="nucleotide sequence ID" value="NZ_BAAAGN010000010.1"/>
</dbReference>
<dbReference type="SUPFAM" id="SSF58113">
    <property type="entry name" value="Apolipoprotein A-I"/>
    <property type="match status" value="1"/>
</dbReference>
<gene>
    <name evidence="2" type="ORF">BJ968_002658</name>
</gene>
<evidence type="ECO:0000256" key="1">
    <source>
        <dbReference type="SAM" id="MobiDB-lite"/>
    </source>
</evidence>
<dbReference type="AlphaFoldDB" id="A0A7Y9DM36"/>
<feature type="region of interest" description="Disordered" evidence="1">
    <location>
        <begin position="259"/>
        <end position="301"/>
    </location>
</feature>
<dbReference type="Gene3D" id="1.20.120.20">
    <property type="entry name" value="Apolipoprotein"/>
    <property type="match status" value="1"/>
</dbReference>
<name>A0A7Y9DM36_9ACTN</name>